<comment type="caution">
    <text evidence="1">The sequence shown here is derived from an EMBL/GenBank/DDBJ whole genome shotgun (WGS) entry which is preliminary data.</text>
</comment>
<organism evidence="1 2">
    <name type="scientific">Platysternon megacephalum</name>
    <name type="common">big-headed turtle</name>
    <dbReference type="NCBI Taxonomy" id="55544"/>
    <lineage>
        <taxon>Eukaryota</taxon>
        <taxon>Metazoa</taxon>
        <taxon>Chordata</taxon>
        <taxon>Craniata</taxon>
        <taxon>Vertebrata</taxon>
        <taxon>Euteleostomi</taxon>
        <taxon>Archelosauria</taxon>
        <taxon>Testudinata</taxon>
        <taxon>Testudines</taxon>
        <taxon>Cryptodira</taxon>
        <taxon>Durocryptodira</taxon>
        <taxon>Testudinoidea</taxon>
        <taxon>Platysternidae</taxon>
        <taxon>Platysternon</taxon>
    </lineage>
</organism>
<dbReference type="EMBL" id="QXTE01000119">
    <property type="protein sequence ID" value="TFK05237.1"/>
    <property type="molecule type" value="Genomic_DNA"/>
</dbReference>
<evidence type="ECO:0000313" key="1">
    <source>
        <dbReference type="EMBL" id="TFK05237.1"/>
    </source>
</evidence>
<sequence>MGKQEGKRPLCLGNQPETAWVPSQLWPHSVIMEDTDGNITGGGADQAAAPCSSITPALHWSGPDISKGKKQQESLFIQRKGAASRANADHALQQMPAHRGLCQLPFLALGALVSDTLIPLTQGPFAGGLTWLVSRET</sequence>
<keyword evidence="2" id="KW-1185">Reference proteome</keyword>
<reference evidence="1 2" key="1">
    <citation type="submission" date="2019-04" db="EMBL/GenBank/DDBJ databases">
        <title>Draft genome of the big-headed turtle Platysternon megacephalum.</title>
        <authorList>
            <person name="Gong S."/>
        </authorList>
    </citation>
    <scope>NUCLEOTIDE SEQUENCE [LARGE SCALE GENOMIC DNA]</scope>
    <source>
        <strain evidence="1">DO16091913</strain>
        <tissue evidence="1">Muscle</tissue>
    </source>
</reference>
<evidence type="ECO:0000313" key="2">
    <source>
        <dbReference type="Proteomes" id="UP000297703"/>
    </source>
</evidence>
<name>A0A4D9E6H0_9SAUR</name>
<proteinExistence type="predicted"/>
<dbReference type="Proteomes" id="UP000297703">
    <property type="component" value="Unassembled WGS sequence"/>
</dbReference>
<dbReference type="AlphaFoldDB" id="A0A4D9E6H0"/>
<gene>
    <name evidence="1" type="ORF">DR999_PMT12252</name>
</gene>
<reference evidence="1 2" key="2">
    <citation type="submission" date="2019-04" db="EMBL/GenBank/DDBJ databases">
        <title>The genome sequence of big-headed turtle.</title>
        <authorList>
            <person name="Gong S."/>
        </authorList>
    </citation>
    <scope>NUCLEOTIDE SEQUENCE [LARGE SCALE GENOMIC DNA]</scope>
    <source>
        <strain evidence="1">DO16091913</strain>
        <tissue evidence="1">Muscle</tissue>
    </source>
</reference>
<protein>
    <submittedName>
        <fullName evidence="1">Insulin-like growth factor-binding protein complex acid labile subunit</fullName>
    </submittedName>
</protein>
<accession>A0A4D9E6H0</accession>